<dbReference type="Gene3D" id="3.40.50.1970">
    <property type="match status" value="1"/>
</dbReference>
<evidence type="ECO:0000256" key="2">
    <source>
        <dbReference type="ARBA" id="ARBA00023002"/>
    </source>
</evidence>
<dbReference type="InterPro" id="IPR056798">
    <property type="entry name" value="ADH_Fe_C"/>
</dbReference>
<keyword evidence="2" id="KW-0560">Oxidoreductase</keyword>
<dbReference type="Pfam" id="PF00465">
    <property type="entry name" value="Fe-ADH"/>
    <property type="match status" value="1"/>
</dbReference>
<dbReference type="InterPro" id="IPR001670">
    <property type="entry name" value="ADH_Fe/GldA"/>
</dbReference>
<sequence>MFYLLYCRSAQKAARSMTKRLQWRVPITFGGKGSLKQLEEIMNGGTMGKALVITDDTMVELKLVELMQDILQEGQHPYTVFSKTVPNPTVENIEDALHLYHQENCSSLIAFGGGSVIDCGKAVGARVARPNKSLAKMSGMFKVRKPLPPLIAIPTTSGTGSEATLAAVISNPSKKEKNVMMDLALIPTYAILDPSLTCSVPPKITAETGMDALTHAVEAYIGLSTTEETRRWSLEATTLVFTNIRQAYQDGTDVDARLQMQRASYLAGLAFTRAYVGNVHAIAHTLGGMYGTPHGFANAVILPQMLRKYGKKVYPALSELALAAGVGKPRNKVKKNARLFIKEIEQLNEDMNIPTKIASIRQADIRLMAKRAHSEANPLYPVPLILSKRAFRKFYRKLLVED</sequence>
<evidence type="ECO:0000313" key="7">
    <source>
        <dbReference type="Proteomes" id="UP001179280"/>
    </source>
</evidence>
<organism evidence="6 7">
    <name type="scientific">Shouchella xiaoxiensis</name>
    <dbReference type="NCBI Taxonomy" id="766895"/>
    <lineage>
        <taxon>Bacteria</taxon>
        <taxon>Bacillati</taxon>
        <taxon>Bacillota</taxon>
        <taxon>Bacilli</taxon>
        <taxon>Bacillales</taxon>
        <taxon>Bacillaceae</taxon>
        <taxon>Shouchella</taxon>
    </lineage>
</organism>
<protein>
    <submittedName>
        <fullName evidence="6">Alcohol dehydrogenase class IV</fullName>
    </submittedName>
</protein>
<dbReference type="Gene3D" id="1.20.1090.10">
    <property type="entry name" value="Dehydroquinate synthase-like - alpha domain"/>
    <property type="match status" value="1"/>
</dbReference>
<evidence type="ECO:0000313" key="6">
    <source>
        <dbReference type="EMBL" id="MBM7841278.1"/>
    </source>
</evidence>
<dbReference type="PANTHER" id="PTHR11496:SF102">
    <property type="entry name" value="ALCOHOL DEHYDROGENASE 4"/>
    <property type="match status" value="1"/>
</dbReference>
<evidence type="ECO:0000259" key="5">
    <source>
        <dbReference type="Pfam" id="PF25137"/>
    </source>
</evidence>
<dbReference type="InterPro" id="IPR039697">
    <property type="entry name" value="Alcohol_dehydrogenase_Fe"/>
</dbReference>
<keyword evidence="7" id="KW-1185">Reference proteome</keyword>
<comment type="caution">
    <text evidence="6">The sequence shown here is derived from an EMBL/GenBank/DDBJ whole genome shotgun (WGS) entry which is preliminary data.</text>
</comment>
<gene>
    <name evidence="6" type="ORF">JOC54_004581</name>
</gene>
<accession>A0ABS2T0G9</accession>
<proteinExistence type="inferred from homology"/>
<comment type="similarity">
    <text evidence="1">Belongs to the iron-containing alcohol dehydrogenase family.</text>
</comment>
<dbReference type="PROSITE" id="PS00060">
    <property type="entry name" value="ADH_IRON_2"/>
    <property type="match status" value="1"/>
</dbReference>
<dbReference type="PROSITE" id="PS00913">
    <property type="entry name" value="ADH_IRON_1"/>
    <property type="match status" value="1"/>
</dbReference>
<dbReference type="Proteomes" id="UP001179280">
    <property type="component" value="Unassembled WGS sequence"/>
</dbReference>
<reference evidence="6" key="1">
    <citation type="submission" date="2021-01" db="EMBL/GenBank/DDBJ databases">
        <title>Genomic Encyclopedia of Type Strains, Phase IV (KMG-IV): sequencing the most valuable type-strain genomes for metagenomic binning, comparative biology and taxonomic classification.</title>
        <authorList>
            <person name="Goeker M."/>
        </authorList>
    </citation>
    <scope>NUCLEOTIDE SEQUENCE</scope>
    <source>
        <strain evidence="6">DSM 21943</strain>
    </source>
</reference>
<feature type="domain" description="Fe-containing alcohol dehydrogenase-like C-terminal" evidence="5">
    <location>
        <begin position="205"/>
        <end position="377"/>
    </location>
</feature>
<dbReference type="InterPro" id="IPR018211">
    <property type="entry name" value="ADH_Fe_CS"/>
</dbReference>
<dbReference type="CDD" id="cd08189">
    <property type="entry name" value="Fe-ADH-like"/>
    <property type="match status" value="1"/>
</dbReference>
<dbReference type="RefSeq" id="WP_239586888.1">
    <property type="nucleotide sequence ID" value="NZ_JAFBCV010000027.1"/>
</dbReference>
<evidence type="ECO:0000256" key="1">
    <source>
        <dbReference type="ARBA" id="ARBA00007358"/>
    </source>
</evidence>
<dbReference type="SUPFAM" id="SSF56796">
    <property type="entry name" value="Dehydroquinate synthase-like"/>
    <property type="match status" value="1"/>
</dbReference>
<dbReference type="EMBL" id="JAFBCV010000027">
    <property type="protein sequence ID" value="MBM7841278.1"/>
    <property type="molecule type" value="Genomic_DNA"/>
</dbReference>
<dbReference type="PANTHER" id="PTHR11496">
    <property type="entry name" value="ALCOHOL DEHYDROGENASE"/>
    <property type="match status" value="1"/>
</dbReference>
<feature type="domain" description="Alcohol dehydrogenase iron-type/glycerol dehydrogenase GldA" evidence="4">
    <location>
        <begin position="30"/>
        <end position="194"/>
    </location>
</feature>
<evidence type="ECO:0000256" key="3">
    <source>
        <dbReference type="ARBA" id="ARBA00023027"/>
    </source>
</evidence>
<dbReference type="Pfam" id="PF25137">
    <property type="entry name" value="ADH_Fe_C"/>
    <property type="match status" value="1"/>
</dbReference>
<name>A0ABS2T0G9_9BACI</name>
<evidence type="ECO:0000259" key="4">
    <source>
        <dbReference type="Pfam" id="PF00465"/>
    </source>
</evidence>
<keyword evidence="3" id="KW-0520">NAD</keyword>